<dbReference type="Proteomes" id="UP001239111">
    <property type="component" value="Chromosome 2"/>
</dbReference>
<keyword evidence="2" id="KW-1185">Reference proteome</keyword>
<comment type="caution">
    <text evidence="1">The sequence shown here is derived from an EMBL/GenBank/DDBJ whole genome shotgun (WGS) entry which is preliminary data.</text>
</comment>
<sequence>TSRTPFSFPVPYASDRPSRLVHLGKTYEGLVSFINEDIYRVWIEIIPEDSSGRTASEGLSNSLLGTQQKARSALRGTAESCFYNGDEISIDECNARCLRVDYLSIRGGDCINTECYCEWSIPGEAFECTYLLLRASERVSHISIEEFIRQSKTDAQNKLPTRQNILLAESESSRSPANSQLDLCTQQGDQLERTLND</sequence>
<proteinExistence type="predicted"/>
<organism evidence="1 2">
    <name type="scientific">Eretmocerus hayati</name>
    <dbReference type="NCBI Taxonomy" id="131215"/>
    <lineage>
        <taxon>Eukaryota</taxon>
        <taxon>Metazoa</taxon>
        <taxon>Ecdysozoa</taxon>
        <taxon>Arthropoda</taxon>
        <taxon>Hexapoda</taxon>
        <taxon>Insecta</taxon>
        <taxon>Pterygota</taxon>
        <taxon>Neoptera</taxon>
        <taxon>Endopterygota</taxon>
        <taxon>Hymenoptera</taxon>
        <taxon>Apocrita</taxon>
        <taxon>Proctotrupomorpha</taxon>
        <taxon>Chalcidoidea</taxon>
        <taxon>Aphelinidae</taxon>
        <taxon>Aphelininae</taxon>
        <taxon>Eretmocerus</taxon>
    </lineage>
</organism>
<feature type="non-terminal residue" evidence="1">
    <location>
        <position position="1"/>
    </location>
</feature>
<evidence type="ECO:0000313" key="2">
    <source>
        <dbReference type="Proteomes" id="UP001239111"/>
    </source>
</evidence>
<feature type="non-terminal residue" evidence="1">
    <location>
        <position position="197"/>
    </location>
</feature>
<dbReference type="EMBL" id="CM056742">
    <property type="protein sequence ID" value="KAJ8678863.1"/>
    <property type="molecule type" value="Genomic_DNA"/>
</dbReference>
<name>A0ACC2P5W8_9HYME</name>
<reference evidence="1" key="1">
    <citation type="submission" date="2023-04" db="EMBL/GenBank/DDBJ databases">
        <title>A chromosome-level genome assembly of the parasitoid wasp Eretmocerus hayati.</title>
        <authorList>
            <person name="Zhong Y."/>
            <person name="Liu S."/>
            <person name="Liu Y."/>
        </authorList>
    </citation>
    <scope>NUCLEOTIDE SEQUENCE</scope>
    <source>
        <strain evidence="1">ZJU_SS_LIU_2023</strain>
    </source>
</reference>
<gene>
    <name evidence="1" type="ORF">QAD02_014650</name>
</gene>
<accession>A0ACC2P5W8</accession>
<evidence type="ECO:0000313" key="1">
    <source>
        <dbReference type="EMBL" id="KAJ8678863.1"/>
    </source>
</evidence>
<protein>
    <submittedName>
        <fullName evidence="1">Uncharacterized protein</fullName>
    </submittedName>
</protein>